<name>A0A975K7C6_9SPHN</name>
<sequence>MDIPAGPLSASLAAFSRITGLSIGLPGAMPRATSRRVSGAMSADAALRRLLRGTGLRAVRLSAAVYRIEPVPAVRGQPVEEPPSPPPGGAELPAADIVVTAQKRPQFLANVPLSISVLAAADMPGGIASPESRNIVSATEGLAMTNLGPGRNRQFIRGVADSPFNGLSQSTVAVQMDEARVTYDAPDPDLRLFDIDRVEILKGPQGPLYGSGALGGIYHIVTRKPDLDAIAATARLTSEAVQHGGIGGGVDAVINMPVVDNRLAIRFVGYRSYAAGWIDNVNRRDDTNSSRTLGGRLALRWRPSDDWTVDVGGTLQDLNVNDSQYVLASDDTLERDNAIAEPNDNDFRMVNATVRGQLGDMRLLYAASFIDHDVDYTLEATAASPFFGLSGPSAYRNKREYKLFNQEVRLSGGRWLVGLSYMHAKTHDIGTIQQAQGDPQAVSIEDRSATEYAAFGEASFRLFSLIDGTVGARLYHSVTSDENDEQDGRRELRLHKTVLSPSISLSMPLSDRGLVYLRYARAVRPGGLASAGTPGDSRFASDELGTVDLGMRRSSRDGRLSASASLYYTIWTDIQSDYLLPNGLVSTRNAGRGRIVGAEAAVEWTIGGGFTLAAGASAQSTRLTHAEDDLELEDRRLPIAPDITGRIILSKAFSLGDWRALISGQANYIGHARLTFDQDLDRKMGNYTLYALNASMARGPLTLTARIDNLFDVKGDNSFAFGNPFSIRAAEQYTPLRPRTLTLSVSRAW</sequence>
<evidence type="ECO:0000313" key="15">
    <source>
        <dbReference type="Proteomes" id="UP000681425"/>
    </source>
</evidence>
<dbReference type="Pfam" id="PF00593">
    <property type="entry name" value="TonB_dep_Rec_b-barrel"/>
    <property type="match status" value="1"/>
</dbReference>
<keyword evidence="9 11" id="KW-0472">Membrane</keyword>
<keyword evidence="5 11" id="KW-0812">Transmembrane</keyword>
<dbReference type="SUPFAM" id="SSF56935">
    <property type="entry name" value="Porins"/>
    <property type="match status" value="1"/>
</dbReference>
<feature type="domain" description="Secretin/TonB short N-terminal" evidence="13">
    <location>
        <begin position="21"/>
        <end position="71"/>
    </location>
</feature>
<gene>
    <name evidence="14" type="ORF">KFK14_17475</name>
</gene>
<dbReference type="PROSITE" id="PS52016">
    <property type="entry name" value="TONB_DEPENDENT_REC_3"/>
    <property type="match status" value="1"/>
</dbReference>
<accession>A0A975K7C6</accession>
<keyword evidence="14" id="KW-0675">Receptor</keyword>
<keyword evidence="2 11" id="KW-0813">Transport</keyword>
<evidence type="ECO:0000256" key="9">
    <source>
        <dbReference type="ARBA" id="ARBA00023136"/>
    </source>
</evidence>
<comment type="subcellular location">
    <subcellularLocation>
        <location evidence="1 11">Cell outer membrane</location>
        <topology evidence="1 11">Multi-pass membrane protein</topology>
    </subcellularLocation>
</comment>
<evidence type="ECO:0000256" key="3">
    <source>
        <dbReference type="ARBA" id="ARBA00022452"/>
    </source>
</evidence>
<evidence type="ECO:0000259" key="13">
    <source>
        <dbReference type="SMART" id="SM00965"/>
    </source>
</evidence>
<dbReference type="InterPro" id="IPR011662">
    <property type="entry name" value="Secretin/TonB_short_N"/>
</dbReference>
<evidence type="ECO:0000256" key="4">
    <source>
        <dbReference type="ARBA" id="ARBA00022496"/>
    </source>
</evidence>
<dbReference type="RefSeq" id="WP_212608548.1">
    <property type="nucleotide sequence ID" value="NZ_CP073910.1"/>
</dbReference>
<evidence type="ECO:0000256" key="10">
    <source>
        <dbReference type="ARBA" id="ARBA00023237"/>
    </source>
</evidence>
<dbReference type="PANTHER" id="PTHR32552">
    <property type="entry name" value="FERRICHROME IRON RECEPTOR-RELATED"/>
    <property type="match status" value="1"/>
</dbReference>
<dbReference type="Gene3D" id="2.40.170.20">
    <property type="entry name" value="TonB-dependent receptor, beta-barrel domain"/>
    <property type="match status" value="1"/>
</dbReference>
<dbReference type="Gene3D" id="3.55.50.30">
    <property type="match status" value="1"/>
</dbReference>
<comment type="similarity">
    <text evidence="11 12">Belongs to the TonB-dependent receptor family.</text>
</comment>
<organism evidence="14 15">
    <name type="scientific">Sphingobium phenoxybenzoativorans</name>
    <dbReference type="NCBI Taxonomy" id="1592790"/>
    <lineage>
        <taxon>Bacteria</taxon>
        <taxon>Pseudomonadati</taxon>
        <taxon>Pseudomonadota</taxon>
        <taxon>Alphaproteobacteria</taxon>
        <taxon>Sphingomonadales</taxon>
        <taxon>Sphingomonadaceae</taxon>
        <taxon>Sphingobium</taxon>
    </lineage>
</organism>
<evidence type="ECO:0000256" key="2">
    <source>
        <dbReference type="ARBA" id="ARBA00022448"/>
    </source>
</evidence>
<dbReference type="InterPro" id="IPR036942">
    <property type="entry name" value="Beta-barrel_TonB_sf"/>
</dbReference>
<proteinExistence type="inferred from homology"/>
<keyword evidence="3 11" id="KW-1134">Transmembrane beta strand</keyword>
<evidence type="ECO:0000313" key="14">
    <source>
        <dbReference type="EMBL" id="QUT04807.1"/>
    </source>
</evidence>
<dbReference type="AlphaFoldDB" id="A0A975K7C6"/>
<evidence type="ECO:0000256" key="5">
    <source>
        <dbReference type="ARBA" id="ARBA00022692"/>
    </source>
</evidence>
<dbReference type="GO" id="GO:0006826">
    <property type="term" value="P:iron ion transport"/>
    <property type="evidence" value="ECO:0007669"/>
    <property type="project" value="UniProtKB-KW"/>
</dbReference>
<dbReference type="InterPro" id="IPR039426">
    <property type="entry name" value="TonB-dep_rcpt-like"/>
</dbReference>
<keyword evidence="15" id="KW-1185">Reference proteome</keyword>
<dbReference type="Proteomes" id="UP000681425">
    <property type="component" value="Chromosome"/>
</dbReference>
<evidence type="ECO:0000256" key="12">
    <source>
        <dbReference type="RuleBase" id="RU003357"/>
    </source>
</evidence>
<evidence type="ECO:0000256" key="6">
    <source>
        <dbReference type="ARBA" id="ARBA00023004"/>
    </source>
</evidence>
<keyword evidence="4" id="KW-0410">Iron transport</keyword>
<keyword evidence="7" id="KW-0406">Ion transport</keyword>
<dbReference type="EMBL" id="CP073910">
    <property type="protein sequence ID" value="QUT04807.1"/>
    <property type="molecule type" value="Genomic_DNA"/>
</dbReference>
<dbReference type="PANTHER" id="PTHR32552:SF81">
    <property type="entry name" value="TONB-DEPENDENT OUTER MEMBRANE RECEPTOR"/>
    <property type="match status" value="1"/>
</dbReference>
<evidence type="ECO:0000256" key="11">
    <source>
        <dbReference type="PROSITE-ProRule" id="PRU01360"/>
    </source>
</evidence>
<dbReference type="InterPro" id="IPR012910">
    <property type="entry name" value="Plug_dom"/>
</dbReference>
<dbReference type="KEGG" id="spph:KFK14_17475"/>
<dbReference type="InterPro" id="IPR000531">
    <property type="entry name" value="Beta-barrel_TonB"/>
</dbReference>
<keyword evidence="10 11" id="KW-0998">Cell outer membrane</keyword>
<reference evidence="14" key="1">
    <citation type="submission" date="2021-04" db="EMBL/GenBank/DDBJ databases">
        <title>Isolation of p-tert-butylphenol degrading bacteria Sphingobium phenoxybenzoativorans Tas13 from active sludge.</title>
        <authorList>
            <person name="Li Y."/>
        </authorList>
    </citation>
    <scope>NUCLEOTIDE SEQUENCE</scope>
    <source>
        <strain evidence="14">Tas13</strain>
    </source>
</reference>
<evidence type="ECO:0000256" key="8">
    <source>
        <dbReference type="ARBA" id="ARBA00023077"/>
    </source>
</evidence>
<dbReference type="Pfam" id="PF07715">
    <property type="entry name" value="Plug"/>
    <property type="match status" value="1"/>
</dbReference>
<evidence type="ECO:0000256" key="1">
    <source>
        <dbReference type="ARBA" id="ARBA00004571"/>
    </source>
</evidence>
<protein>
    <submittedName>
        <fullName evidence="14">TonB-dependent receptor</fullName>
    </submittedName>
</protein>
<evidence type="ECO:0000256" key="7">
    <source>
        <dbReference type="ARBA" id="ARBA00023065"/>
    </source>
</evidence>
<dbReference type="GO" id="GO:0009279">
    <property type="term" value="C:cell outer membrane"/>
    <property type="evidence" value="ECO:0007669"/>
    <property type="project" value="UniProtKB-SubCell"/>
</dbReference>
<keyword evidence="6" id="KW-0408">Iron</keyword>
<keyword evidence="8 12" id="KW-0798">TonB box</keyword>
<dbReference type="SMART" id="SM00965">
    <property type="entry name" value="STN"/>
    <property type="match status" value="1"/>
</dbReference>